<dbReference type="Proteomes" id="UP000005038">
    <property type="component" value="Unassembled WGS sequence"/>
</dbReference>
<dbReference type="RefSeq" id="WP_007240650.1">
    <property type="nucleotide sequence ID" value="NZ_BAFB01000221.1"/>
</dbReference>
<evidence type="ECO:0000313" key="2">
    <source>
        <dbReference type="EMBL" id="GAB36469.1"/>
    </source>
</evidence>
<organism evidence="2 3">
    <name type="scientific">Gordonia otitidis (strain DSM 44809 / CCUG 52243 / JCM 12355 / NBRC 100426 / IFM 10032)</name>
    <dbReference type="NCBI Taxonomy" id="1108044"/>
    <lineage>
        <taxon>Bacteria</taxon>
        <taxon>Bacillati</taxon>
        <taxon>Actinomycetota</taxon>
        <taxon>Actinomycetes</taxon>
        <taxon>Mycobacteriales</taxon>
        <taxon>Gordoniaceae</taxon>
        <taxon>Gordonia</taxon>
    </lineage>
</organism>
<name>H5TSL1_GORO1</name>
<sequence>MRVLITGSRHWTDRATIRDAITAATRAVPASEVTIVHGDCPYGGADLIAADVATELGMRVEAHPADWKRLGKAAGPHRNQLMVDRGADVCLAFPEQGSRGTWDCVRRARTAGIPVTVN</sequence>
<proteinExistence type="predicted"/>
<dbReference type="STRING" id="1108044.GOOTI_221_00120"/>
<dbReference type="AlphaFoldDB" id="H5TSL1"/>
<evidence type="ECO:0000259" key="1">
    <source>
        <dbReference type="Pfam" id="PF10686"/>
    </source>
</evidence>
<reference evidence="2" key="1">
    <citation type="submission" date="2012-02" db="EMBL/GenBank/DDBJ databases">
        <title>Whole genome shotgun sequence of Gordonia otitidis NBRC 100426.</title>
        <authorList>
            <person name="Yoshida I."/>
            <person name="Hosoyama A."/>
            <person name="Tsuchikane K."/>
            <person name="Katsumata H."/>
            <person name="Yamazaki S."/>
            <person name="Fujita N."/>
        </authorList>
    </citation>
    <scope>NUCLEOTIDE SEQUENCE [LARGE SCALE GENOMIC DNA]</scope>
    <source>
        <strain evidence="2">NBRC 100426</strain>
    </source>
</reference>
<feature type="domain" description="YspA cpYpsA-related SLOG" evidence="1">
    <location>
        <begin position="1"/>
        <end position="69"/>
    </location>
</feature>
<dbReference type="Pfam" id="PF10686">
    <property type="entry name" value="YAcAr"/>
    <property type="match status" value="1"/>
</dbReference>
<dbReference type="OrthoDB" id="572639at2"/>
<dbReference type="InterPro" id="IPR019627">
    <property type="entry name" value="YAcAr"/>
</dbReference>
<accession>H5TSL1</accession>
<gene>
    <name evidence="2" type="ORF">GOOTI_221_00120</name>
</gene>
<keyword evidence="3" id="KW-1185">Reference proteome</keyword>
<dbReference type="EMBL" id="BAFB01000221">
    <property type="protein sequence ID" value="GAB36469.1"/>
    <property type="molecule type" value="Genomic_DNA"/>
</dbReference>
<evidence type="ECO:0000313" key="3">
    <source>
        <dbReference type="Proteomes" id="UP000005038"/>
    </source>
</evidence>
<protein>
    <recommendedName>
        <fullName evidence="1">YspA cpYpsA-related SLOG domain-containing protein</fullName>
    </recommendedName>
</protein>
<comment type="caution">
    <text evidence="2">The sequence shown here is derived from an EMBL/GenBank/DDBJ whole genome shotgun (WGS) entry which is preliminary data.</text>
</comment>